<keyword evidence="3" id="KW-1185">Reference proteome</keyword>
<evidence type="ECO:0000259" key="1">
    <source>
        <dbReference type="Pfam" id="PF10536"/>
    </source>
</evidence>
<comment type="caution">
    <text evidence="2">The sequence shown here is derived from an EMBL/GenBank/DDBJ whole genome shotgun (WGS) entry which is preliminary data.</text>
</comment>
<dbReference type="PANTHER" id="PTHR46033:SF67">
    <property type="entry name" value="AMINOTRANSFERASE-LIKE, PLANT MOBILE DOMAIN FAMILY PROTEIN"/>
    <property type="match status" value="1"/>
</dbReference>
<feature type="domain" description="Aminotransferase-like plant mobile" evidence="1">
    <location>
        <begin position="174"/>
        <end position="273"/>
    </location>
</feature>
<sequence>MEDPLMDGRDEMLVSPLGGIPQQRNAHFLNPIVASNEGPNLMPPSIPFSSESEWPLKVSVHEWVEMMEAIHHPVWKAAGIYRAIKSSVYRVQTYQNLIFGCFLFPWGEAIVTLEDMIFLGGFPVLGDSVLSPLQSHELVMIKENLENARRDLIGLKTNNQSRWLNFFMNSGAPIFLMDVNLARGIRLALAPVVLASIYRELGFRNGDKFDIHKLSLWSPLFYVQVWAWERTLVGVRIGRWNKVKQSGVINVRATIDSSGEFFLWRPYALAVEGWSIPKFYKDKEEWTVVGGKILDIEIDPELSWYNYNIPTNSNLKLYYPSRLFESDVTVGF</sequence>
<dbReference type="PANTHER" id="PTHR46033">
    <property type="entry name" value="PROTEIN MAIN-LIKE 2"/>
    <property type="match status" value="1"/>
</dbReference>
<dbReference type="Pfam" id="PF10536">
    <property type="entry name" value="PMD"/>
    <property type="match status" value="2"/>
</dbReference>
<dbReference type="InterPro" id="IPR019557">
    <property type="entry name" value="AminoTfrase-like_pln_mobile"/>
</dbReference>
<evidence type="ECO:0000313" key="2">
    <source>
        <dbReference type="EMBL" id="KAK4713541.1"/>
    </source>
</evidence>
<protein>
    <recommendedName>
        <fullName evidence="1">Aminotransferase-like plant mobile domain-containing protein</fullName>
    </recommendedName>
</protein>
<dbReference type="Proteomes" id="UP001311915">
    <property type="component" value="Unassembled WGS sequence"/>
</dbReference>
<reference evidence="2 3" key="1">
    <citation type="submission" date="2023-10" db="EMBL/GenBank/DDBJ databases">
        <title>Genome-Wide Identification Analysis in wild type Solanum Pinnatisectum Reveals Some Genes Defensing Phytophthora Infestans.</title>
        <authorList>
            <person name="Sun C."/>
        </authorList>
    </citation>
    <scope>NUCLEOTIDE SEQUENCE [LARGE SCALE GENOMIC DNA]</scope>
    <source>
        <strain evidence="2">LQN</strain>
        <tissue evidence="2">Leaf</tissue>
    </source>
</reference>
<dbReference type="EMBL" id="JAWPEI010000010">
    <property type="protein sequence ID" value="KAK4713541.1"/>
    <property type="molecule type" value="Genomic_DNA"/>
</dbReference>
<dbReference type="AlphaFoldDB" id="A0AAV9KJY3"/>
<proteinExistence type="predicted"/>
<dbReference type="InterPro" id="IPR044824">
    <property type="entry name" value="MAIN-like"/>
</dbReference>
<gene>
    <name evidence="2" type="ORF">R3W88_019448</name>
</gene>
<evidence type="ECO:0000313" key="3">
    <source>
        <dbReference type="Proteomes" id="UP001311915"/>
    </source>
</evidence>
<accession>A0AAV9KJY3</accession>
<name>A0AAV9KJY3_9SOLN</name>
<organism evidence="2 3">
    <name type="scientific">Solanum pinnatisectum</name>
    <name type="common">tansyleaf nightshade</name>
    <dbReference type="NCBI Taxonomy" id="50273"/>
    <lineage>
        <taxon>Eukaryota</taxon>
        <taxon>Viridiplantae</taxon>
        <taxon>Streptophyta</taxon>
        <taxon>Embryophyta</taxon>
        <taxon>Tracheophyta</taxon>
        <taxon>Spermatophyta</taxon>
        <taxon>Magnoliopsida</taxon>
        <taxon>eudicotyledons</taxon>
        <taxon>Gunneridae</taxon>
        <taxon>Pentapetalae</taxon>
        <taxon>asterids</taxon>
        <taxon>lamiids</taxon>
        <taxon>Solanales</taxon>
        <taxon>Solanaceae</taxon>
        <taxon>Solanoideae</taxon>
        <taxon>Solaneae</taxon>
        <taxon>Solanum</taxon>
    </lineage>
</organism>
<feature type="domain" description="Aminotransferase-like plant mobile" evidence="1">
    <location>
        <begin position="80"/>
        <end position="171"/>
    </location>
</feature>
<dbReference type="GO" id="GO:0010073">
    <property type="term" value="P:meristem maintenance"/>
    <property type="evidence" value="ECO:0007669"/>
    <property type="project" value="InterPro"/>
</dbReference>